<dbReference type="GO" id="GO:0005509">
    <property type="term" value="F:calcium ion binding"/>
    <property type="evidence" value="ECO:0007669"/>
    <property type="project" value="InterPro"/>
</dbReference>
<evidence type="ECO:0000259" key="8">
    <source>
        <dbReference type="Pfam" id="PF08016"/>
    </source>
</evidence>
<name>A0AAD9KAL0_9ANNE</name>
<comment type="similarity">
    <text evidence="2">Belongs to the polycystin family.</text>
</comment>
<dbReference type="PANTHER" id="PTHR10877">
    <property type="entry name" value="POLYCYSTIN FAMILY MEMBER"/>
    <property type="match status" value="1"/>
</dbReference>
<comment type="caution">
    <text evidence="10">The sequence shown here is derived from an EMBL/GenBank/DDBJ whole genome shotgun (WGS) entry which is preliminary data.</text>
</comment>
<evidence type="ECO:0000259" key="9">
    <source>
        <dbReference type="Pfam" id="PF20519"/>
    </source>
</evidence>
<feature type="transmembrane region" description="Helical" evidence="7">
    <location>
        <begin position="129"/>
        <end position="148"/>
    </location>
</feature>
<evidence type="ECO:0000256" key="7">
    <source>
        <dbReference type="SAM" id="Phobius"/>
    </source>
</evidence>
<proteinExistence type="inferred from homology"/>
<dbReference type="GO" id="GO:0016020">
    <property type="term" value="C:membrane"/>
    <property type="evidence" value="ECO:0007669"/>
    <property type="project" value="UniProtKB-SubCell"/>
</dbReference>
<dbReference type="PRINTS" id="PR01433">
    <property type="entry name" value="POLYCYSTIN2"/>
</dbReference>
<dbReference type="PANTHER" id="PTHR10877:SF194">
    <property type="entry name" value="LOCATION OF VULVA DEFECTIVE 1"/>
    <property type="match status" value="1"/>
</dbReference>
<dbReference type="Pfam" id="PF20519">
    <property type="entry name" value="Polycystin_dom"/>
    <property type="match status" value="1"/>
</dbReference>
<reference evidence="10" key="1">
    <citation type="journal article" date="2023" name="Mol. Biol. Evol.">
        <title>Third-Generation Sequencing Reveals the Adaptive Role of the Epigenome in Three Deep-Sea Polychaetes.</title>
        <authorList>
            <person name="Perez M."/>
            <person name="Aroh O."/>
            <person name="Sun Y."/>
            <person name="Lan Y."/>
            <person name="Juniper S.K."/>
            <person name="Young C.R."/>
            <person name="Angers B."/>
            <person name="Qian P.Y."/>
        </authorList>
    </citation>
    <scope>NUCLEOTIDE SEQUENCE</scope>
    <source>
        <strain evidence="10">P08H-3</strain>
    </source>
</reference>
<dbReference type="AlphaFoldDB" id="A0AAD9KAL0"/>
<comment type="subcellular location">
    <subcellularLocation>
        <location evidence="1">Membrane</location>
        <topology evidence="1">Multi-pass membrane protein</topology>
    </subcellularLocation>
</comment>
<organism evidence="10 11">
    <name type="scientific">Paralvinella palmiformis</name>
    <dbReference type="NCBI Taxonomy" id="53620"/>
    <lineage>
        <taxon>Eukaryota</taxon>
        <taxon>Metazoa</taxon>
        <taxon>Spiralia</taxon>
        <taxon>Lophotrochozoa</taxon>
        <taxon>Annelida</taxon>
        <taxon>Polychaeta</taxon>
        <taxon>Sedentaria</taxon>
        <taxon>Canalipalpata</taxon>
        <taxon>Terebellida</taxon>
        <taxon>Terebelliformia</taxon>
        <taxon>Alvinellidae</taxon>
        <taxon>Paralvinella</taxon>
    </lineage>
</organism>
<keyword evidence="4 7" id="KW-1133">Transmembrane helix</keyword>
<dbReference type="GO" id="GO:0050982">
    <property type="term" value="P:detection of mechanical stimulus"/>
    <property type="evidence" value="ECO:0007669"/>
    <property type="project" value="TreeGrafter"/>
</dbReference>
<evidence type="ECO:0000256" key="6">
    <source>
        <dbReference type="ARBA" id="ARBA00023180"/>
    </source>
</evidence>
<evidence type="ECO:0000256" key="2">
    <source>
        <dbReference type="ARBA" id="ARBA00007200"/>
    </source>
</evidence>
<dbReference type="InterPro" id="IPR046791">
    <property type="entry name" value="Polycystin_dom"/>
</dbReference>
<keyword evidence="3 7" id="KW-0812">Transmembrane</keyword>
<keyword evidence="6" id="KW-0325">Glycoprotein</keyword>
<dbReference type="InterPro" id="IPR051223">
    <property type="entry name" value="Polycystin"/>
</dbReference>
<feature type="domain" description="Polycystin cation channel PKD1/PKD2" evidence="8">
    <location>
        <begin position="126"/>
        <end position="206"/>
    </location>
</feature>
<evidence type="ECO:0000313" key="11">
    <source>
        <dbReference type="Proteomes" id="UP001208570"/>
    </source>
</evidence>
<keyword evidence="5 7" id="KW-0472">Membrane</keyword>
<sequence>MDEEDYDEGWQTDLNKTENEKMTPWRYQDMFTLDGIPVWGNVASYSGGGYVAELGTKPGEALKMIQYLRDTRWLDRSSRALFVEFNLYNPNTNLFSIVTLGLEFPASGGVIPFPVVQTLRLYNYVGSRAIFRIFLDLTFVAFTLYFIVVEGRKMRQQKQQYFKGFWNILELFNLVGSVLVCAMYGVHYVFSRHTIAKFRDNKGTFGILRHDKY</sequence>
<dbReference type="InterPro" id="IPR013122">
    <property type="entry name" value="PKD1_2_channel"/>
</dbReference>
<dbReference type="Proteomes" id="UP001208570">
    <property type="component" value="Unassembled WGS sequence"/>
</dbReference>
<accession>A0AAD9KAL0</accession>
<evidence type="ECO:0000313" key="10">
    <source>
        <dbReference type="EMBL" id="KAK2167555.1"/>
    </source>
</evidence>
<feature type="transmembrane region" description="Helical" evidence="7">
    <location>
        <begin position="168"/>
        <end position="190"/>
    </location>
</feature>
<feature type="domain" description="Polycystin" evidence="9">
    <location>
        <begin position="2"/>
        <end position="122"/>
    </location>
</feature>
<gene>
    <name evidence="10" type="ORF">LSH36_26g04065</name>
</gene>
<dbReference type="Pfam" id="PF08016">
    <property type="entry name" value="PKD_channel"/>
    <property type="match status" value="1"/>
</dbReference>
<evidence type="ECO:0000256" key="4">
    <source>
        <dbReference type="ARBA" id="ARBA00022989"/>
    </source>
</evidence>
<evidence type="ECO:0000256" key="1">
    <source>
        <dbReference type="ARBA" id="ARBA00004141"/>
    </source>
</evidence>
<dbReference type="EMBL" id="JAODUP010000026">
    <property type="protein sequence ID" value="KAK2167555.1"/>
    <property type="molecule type" value="Genomic_DNA"/>
</dbReference>
<protein>
    <submittedName>
        <fullName evidence="10">Uncharacterized protein</fullName>
    </submittedName>
</protein>
<dbReference type="InterPro" id="IPR003915">
    <property type="entry name" value="PKD_2"/>
</dbReference>
<keyword evidence="11" id="KW-1185">Reference proteome</keyword>
<dbReference type="GO" id="GO:0005262">
    <property type="term" value="F:calcium channel activity"/>
    <property type="evidence" value="ECO:0007669"/>
    <property type="project" value="TreeGrafter"/>
</dbReference>
<evidence type="ECO:0000256" key="5">
    <source>
        <dbReference type="ARBA" id="ARBA00023136"/>
    </source>
</evidence>
<evidence type="ECO:0000256" key="3">
    <source>
        <dbReference type="ARBA" id="ARBA00022692"/>
    </source>
</evidence>